<dbReference type="AlphaFoldDB" id="A0A4C1WVC3"/>
<evidence type="ECO:0000256" key="1">
    <source>
        <dbReference type="SAM" id="MobiDB-lite"/>
    </source>
</evidence>
<gene>
    <name evidence="2" type="ORF">EVAR_43214_1</name>
</gene>
<evidence type="ECO:0000313" key="3">
    <source>
        <dbReference type="Proteomes" id="UP000299102"/>
    </source>
</evidence>
<feature type="compositionally biased region" description="Basic and acidic residues" evidence="1">
    <location>
        <begin position="129"/>
        <end position="140"/>
    </location>
</feature>
<sequence length="140" mass="14690">MDIIHKGLTAKLELSVGDPGGLLKPTQSRSSSMAMGRSHPTDTRVKLIVAIAACRGRRAGARAAAGAPRAAKTATDLIIKRQETLLNSDSLNRHRLATCVRAGRSARAATALAAGRAAGAGPRPIAVRAEPRRREVPSER</sequence>
<reference evidence="2 3" key="1">
    <citation type="journal article" date="2019" name="Commun. Biol.">
        <title>The bagworm genome reveals a unique fibroin gene that provides high tensile strength.</title>
        <authorList>
            <person name="Kono N."/>
            <person name="Nakamura H."/>
            <person name="Ohtoshi R."/>
            <person name="Tomita M."/>
            <person name="Numata K."/>
            <person name="Arakawa K."/>
        </authorList>
    </citation>
    <scope>NUCLEOTIDE SEQUENCE [LARGE SCALE GENOMIC DNA]</scope>
</reference>
<feature type="compositionally biased region" description="Low complexity" evidence="1">
    <location>
        <begin position="114"/>
        <end position="128"/>
    </location>
</feature>
<organism evidence="2 3">
    <name type="scientific">Eumeta variegata</name>
    <name type="common">Bagworm moth</name>
    <name type="synonym">Eumeta japonica</name>
    <dbReference type="NCBI Taxonomy" id="151549"/>
    <lineage>
        <taxon>Eukaryota</taxon>
        <taxon>Metazoa</taxon>
        <taxon>Ecdysozoa</taxon>
        <taxon>Arthropoda</taxon>
        <taxon>Hexapoda</taxon>
        <taxon>Insecta</taxon>
        <taxon>Pterygota</taxon>
        <taxon>Neoptera</taxon>
        <taxon>Endopterygota</taxon>
        <taxon>Lepidoptera</taxon>
        <taxon>Glossata</taxon>
        <taxon>Ditrysia</taxon>
        <taxon>Tineoidea</taxon>
        <taxon>Psychidae</taxon>
        <taxon>Oiketicinae</taxon>
        <taxon>Eumeta</taxon>
    </lineage>
</organism>
<evidence type="ECO:0000313" key="2">
    <source>
        <dbReference type="EMBL" id="GBP54189.1"/>
    </source>
</evidence>
<dbReference type="Proteomes" id="UP000299102">
    <property type="component" value="Unassembled WGS sequence"/>
</dbReference>
<accession>A0A4C1WVC3</accession>
<feature type="region of interest" description="Disordered" evidence="1">
    <location>
        <begin position="19"/>
        <end position="40"/>
    </location>
</feature>
<comment type="caution">
    <text evidence="2">The sequence shown here is derived from an EMBL/GenBank/DDBJ whole genome shotgun (WGS) entry which is preliminary data.</text>
</comment>
<feature type="region of interest" description="Disordered" evidence="1">
    <location>
        <begin position="114"/>
        <end position="140"/>
    </location>
</feature>
<dbReference type="EMBL" id="BGZK01000641">
    <property type="protein sequence ID" value="GBP54189.1"/>
    <property type="molecule type" value="Genomic_DNA"/>
</dbReference>
<keyword evidence="3" id="KW-1185">Reference proteome</keyword>
<protein>
    <submittedName>
        <fullName evidence="2">Uncharacterized protein</fullName>
    </submittedName>
</protein>
<name>A0A4C1WVC3_EUMVA</name>
<proteinExistence type="predicted"/>